<comment type="similarity">
    <text evidence="2">Belongs to the 5'-nucleotidase family.</text>
</comment>
<evidence type="ECO:0000259" key="5">
    <source>
        <dbReference type="Pfam" id="PF02872"/>
    </source>
</evidence>
<keyword evidence="2" id="KW-0547">Nucleotide-binding</keyword>
<evidence type="ECO:0000259" key="4">
    <source>
        <dbReference type="Pfam" id="PF00149"/>
    </source>
</evidence>
<sequence>MSEAEEKQKVISPAEVTILHTCDFHGRHMPFRVVSEDATSQTGNPQKPENRFGKEGRIGGFEALASAVERVRQKQGEQNVLLVHAGDTFSDDLLGNLTQGEAVIRMMNAVGYDYMALGNHDFDYGVEQTRHLQKLADFPLRGANIIEQKTNQLFLGKPFHIFSMGKVKIAVLALGYHNTDQTTAPKNIQGLRFVNGIETARRYVPELRRQADVVVILSHQGTAVDKLLAREVDGIDLIIGGHSHDRLHPAITVNGTKIVQAMSDTAALGEVRVSLVAGQVVKIEDELHMLWAKDYSHPKMATLIADIRQPHRQKLEEVIGIAKTRIPRKYKHESPFDVLVAELLRQETGAEVALLPGVGYGITLPQGEVTREDLYTLLPHPAKLATFTLTGQQIHDVLEQSATNQEAENPLDRVGGLIQTSGMTWTLDWAAQQGKRVRDVQVNAVQLDRNKSYRVASHSGMLNGIHRYDELRDAEEVKVSEESIVDIVERHFQRSESIVAPQPTNITLIPKPR</sequence>
<dbReference type="InterPro" id="IPR004843">
    <property type="entry name" value="Calcineurin-like_PHP"/>
</dbReference>
<evidence type="ECO:0000313" key="7">
    <source>
        <dbReference type="Proteomes" id="UP001500840"/>
    </source>
</evidence>
<dbReference type="Pfam" id="PF02872">
    <property type="entry name" value="5_nucleotid_C"/>
    <property type="match status" value="1"/>
</dbReference>
<dbReference type="Gene3D" id="3.90.780.10">
    <property type="entry name" value="5'-Nucleotidase, C-terminal domain"/>
    <property type="match status" value="1"/>
</dbReference>
<dbReference type="InterPro" id="IPR036907">
    <property type="entry name" value="5'-Nucleotdase_C_sf"/>
</dbReference>
<evidence type="ECO:0000256" key="3">
    <source>
        <dbReference type="SAM" id="MobiDB-lite"/>
    </source>
</evidence>
<dbReference type="SUPFAM" id="SSF56300">
    <property type="entry name" value="Metallo-dependent phosphatases"/>
    <property type="match status" value="1"/>
</dbReference>
<dbReference type="PRINTS" id="PR01607">
    <property type="entry name" value="APYRASEFAMLY"/>
</dbReference>
<feature type="compositionally biased region" description="Polar residues" evidence="3">
    <location>
        <begin position="37"/>
        <end position="47"/>
    </location>
</feature>
<feature type="domain" description="5'-Nucleotidase C-terminal" evidence="5">
    <location>
        <begin position="325"/>
        <end position="468"/>
    </location>
</feature>
<evidence type="ECO:0000313" key="6">
    <source>
        <dbReference type="EMBL" id="GAA4451480.1"/>
    </source>
</evidence>
<feature type="domain" description="Calcineurin-like phosphoesterase" evidence="4">
    <location>
        <begin position="17"/>
        <end position="245"/>
    </location>
</feature>
<dbReference type="CDD" id="cd00845">
    <property type="entry name" value="MPP_UshA_N_like"/>
    <property type="match status" value="1"/>
</dbReference>
<organism evidence="6 7">
    <name type="scientific">Novipirellula rosea</name>
    <dbReference type="NCBI Taxonomy" id="1031540"/>
    <lineage>
        <taxon>Bacteria</taxon>
        <taxon>Pseudomonadati</taxon>
        <taxon>Planctomycetota</taxon>
        <taxon>Planctomycetia</taxon>
        <taxon>Pirellulales</taxon>
        <taxon>Pirellulaceae</taxon>
        <taxon>Novipirellula</taxon>
    </lineage>
</organism>
<evidence type="ECO:0000256" key="2">
    <source>
        <dbReference type="RuleBase" id="RU362119"/>
    </source>
</evidence>
<dbReference type="PANTHER" id="PTHR11575:SF24">
    <property type="entry name" value="5'-NUCLEOTIDASE"/>
    <property type="match status" value="1"/>
</dbReference>
<keyword evidence="2 6" id="KW-0378">Hydrolase</keyword>
<protein>
    <submittedName>
        <fullName evidence="6">Bifunctional UDP-sugar hydrolase/5'-nucleotidase</fullName>
    </submittedName>
</protein>
<gene>
    <name evidence="6" type="ORF">GCM10023156_19270</name>
</gene>
<proteinExistence type="inferred from homology"/>
<dbReference type="InterPro" id="IPR008334">
    <property type="entry name" value="5'-Nucleotdase_C"/>
</dbReference>
<comment type="caution">
    <text evidence="6">The sequence shown here is derived from an EMBL/GenBank/DDBJ whole genome shotgun (WGS) entry which is preliminary data.</text>
</comment>
<dbReference type="EMBL" id="BAABGA010000024">
    <property type="protein sequence ID" value="GAA4451480.1"/>
    <property type="molecule type" value="Genomic_DNA"/>
</dbReference>
<dbReference type="Proteomes" id="UP001500840">
    <property type="component" value="Unassembled WGS sequence"/>
</dbReference>
<feature type="region of interest" description="Disordered" evidence="3">
    <location>
        <begin position="36"/>
        <end position="55"/>
    </location>
</feature>
<dbReference type="InterPro" id="IPR006179">
    <property type="entry name" value="5_nucleotidase/apyrase"/>
</dbReference>
<name>A0ABP8MMP7_9BACT</name>
<dbReference type="Gene3D" id="3.60.21.10">
    <property type="match status" value="1"/>
</dbReference>
<keyword evidence="1" id="KW-0732">Signal</keyword>
<keyword evidence="7" id="KW-1185">Reference proteome</keyword>
<evidence type="ECO:0000256" key="1">
    <source>
        <dbReference type="ARBA" id="ARBA00022729"/>
    </source>
</evidence>
<dbReference type="SUPFAM" id="SSF55816">
    <property type="entry name" value="5'-nucleotidase (syn. UDP-sugar hydrolase), C-terminal domain"/>
    <property type="match status" value="1"/>
</dbReference>
<reference evidence="7" key="1">
    <citation type="journal article" date="2019" name="Int. J. Syst. Evol. Microbiol.">
        <title>The Global Catalogue of Microorganisms (GCM) 10K type strain sequencing project: providing services to taxonomists for standard genome sequencing and annotation.</title>
        <authorList>
            <consortium name="The Broad Institute Genomics Platform"/>
            <consortium name="The Broad Institute Genome Sequencing Center for Infectious Disease"/>
            <person name="Wu L."/>
            <person name="Ma J."/>
        </authorList>
    </citation>
    <scope>NUCLEOTIDE SEQUENCE [LARGE SCALE GENOMIC DNA]</scope>
    <source>
        <strain evidence="7">JCM 17759</strain>
    </source>
</reference>
<accession>A0ABP8MMP7</accession>
<dbReference type="PANTHER" id="PTHR11575">
    <property type="entry name" value="5'-NUCLEOTIDASE-RELATED"/>
    <property type="match status" value="1"/>
</dbReference>
<dbReference type="GO" id="GO:0016787">
    <property type="term" value="F:hydrolase activity"/>
    <property type="evidence" value="ECO:0007669"/>
    <property type="project" value="UniProtKB-KW"/>
</dbReference>
<dbReference type="Pfam" id="PF00149">
    <property type="entry name" value="Metallophos"/>
    <property type="match status" value="1"/>
</dbReference>
<dbReference type="InterPro" id="IPR029052">
    <property type="entry name" value="Metallo-depent_PP-like"/>
</dbReference>